<comment type="caution">
    <text evidence="2">The sequence shown here is derived from an EMBL/GenBank/DDBJ whole genome shotgun (WGS) entry which is preliminary data.</text>
</comment>
<feature type="signal peptide" evidence="1">
    <location>
        <begin position="1"/>
        <end position="21"/>
    </location>
</feature>
<evidence type="ECO:0000256" key="1">
    <source>
        <dbReference type="SAM" id="SignalP"/>
    </source>
</evidence>
<organism evidence="2 3">
    <name type="scientific">Podospora australis</name>
    <dbReference type="NCBI Taxonomy" id="1536484"/>
    <lineage>
        <taxon>Eukaryota</taxon>
        <taxon>Fungi</taxon>
        <taxon>Dikarya</taxon>
        <taxon>Ascomycota</taxon>
        <taxon>Pezizomycotina</taxon>
        <taxon>Sordariomycetes</taxon>
        <taxon>Sordariomycetidae</taxon>
        <taxon>Sordariales</taxon>
        <taxon>Podosporaceae</taxon>
        <taxon>Podospora</taxon>
    </lineage>
</organism>
<evidence type="ECO:0000313" key="2">
    <source>
        <dbReference type="EMBL" id="KAK4188636.1"/>
    </source>
</evidence>
<keyword evidence="1" id="KW-0732">Signal</keyword>
<protein>
    <recommendedName>
        <fullName evidence="4">Ecp2 effector protein domain-containing protein</fullName>
    </recommendedName>
</protein>
<dbReference type="EMBL" id="MU864386">
    <property type="protein sequence ID" value="KAK4188636.1"/>
    <property type="molecule type" value="Genomic_DNA"/>
</dbReference>
<feature type="chain" id="PRO_5042907745" description="Ecp2 effector protein domain-containing protein" evidence="1">
    <location>
        <begin position="22"/>
        <end position="166"/>
    </location>
</feature>
<keyword evidence="3" id="KW-1185">Reference proteome</keyword>
<sequence>MVTISKLVAFALTLCAGAALAKPLAVVEAGSVSLERDGNVNATSAAVVGLEKRQGGEGVHLVNCNTYSTVIYCPNDGDCNHNPGPGNSCATAGIRKWEGTRQSCRFSTGVTFSWFVQANAQQQPDFSVVGDGDNGRGRPWTIRKDNKHNMYTDGNGNRCDSIYYAL</sequence>
<gene>
    <name evidence="2" type="ORF">QBC35DRAFT_462808</name>
</gene>
<proteinExistence type="predicted"/>
<name>A0AAN6WVA8_9PEZI</name>
<evidence type="ECO:0008006" key="4">
    <source>
        <dbReference type="Google" id="ProtNLM"/>
    </source>
</evidence>
<reference evidence="2" key="2">
    <citation type="submission" date="2023-05" db="EMBL/GenBank/DDBJ databases">
        <authorList>
            <consortium name="Lawrence Berkeley National Laboratory"/>
            <person name="Steindorff A."/>
            <person name="Hensen N."/>
            <person name="Bonometti L."/>
            <person name="Westerberg I."/>
            <person name="Brannstrom I.O."/>
            <person name="Guillou S."/>
            <person name="Cros-Aarteil S."/>
            <person name="Calhoun S."/>
            <person name="Haridas S."/>
            <person name="Kuo A."/>
            <person name="Mondo S."/>
            <person name="Pangilinan J."/>
            <person name="Riley R."/>
            <person name="Labutti K."/>
            <person name="Andreopoulos B."/>
            <person name="Lipzen A."/>
            <person name="Chen C."/>
            <person name="Yanf M."/>
            <person name="Daum C."/>
            <person name="Ng V."/>
            <person name="Clum A."/>
            <person name="Ohm R."/>
            <person name="Martin F."/>
            <person name="Silar P."/>
            <person name="Natvig D."/>
            <person name="Lalanne C."/>
            <person name="Gautier V."/>
            <person name="Ament-Velasquez S.L."/>
            <person name="Kruys A."/>
            <person name="Hutchinson M.I."/>
            <person name="Powell A.J."/>
            <person name="Barry K."/>
            <person name="Miller A.N."/>
            <person name="Grigoriev I.V."/>
            <person name="Debuchy R."/>
            <person name="Gladieux P."/>
            <person name="Thoren M.H."/>
            <person name="Johannesson H."/>
        </authorList>
    </citation>
    <scope>NUCLEOTIDE SEQUENCE</scope>
    <source>
        <strain evidence="2">PSN309</strain>
    </source>
</reference>
<accession>A0AAN6WVA8</accession>
<dbReference type="Proteomes" id="UP001302126">
    <property type="component" value="Unassembled WGS sequence"/>
</dbReference>
<reference evidence="2" key="1">
    <citation type="journal article" date="2023" name="Mol. Phylogenet. Evol.">
        <title>Genome-scale phylogeny and comparative genomics of the fungal order Sordariales.</title>
        <authorList>
            <person name="Hensen N."/>
            <person name="Bonometti L."/>
            <person name="Westerberg I."/>
            <person name="Brannstrom I.O."/>
            <person name="Guillou S."/>
            <person name="Cros-Aarteil S."/>
            <person name="Calhoun S."/>
            <person name="Haridas S."/>
            <person name="Kuo A."/>
            <person name="Mondo S."/>
            <person name="Pangilinan J."/>
            <person name="Riley R."/>
            <person name="LaButti K."/>
            <person name="Andreopoulos B."/>
            <person name="Lipzen A."/>
            <person name="Chen C."/>
            <person name="Yan M."/>
            <person name="Daum C."/>
            <person name="Ng V."/>
            <person name="Clum A."/>
            <person name="Steindorff A."/>
            <person name="Ohm R.A."/>
            <person name="Martin F."/>
            <person name="Silar P."/>
            <person name="Natvig D.O."/>
            <person name="Lalanne C."/>
            <person name="Gautier V."/>
            <person name="Ament-Velasquez S.L."/>
            <person name="Kruys A."/>
            <person name="Hutchinson M.I."/>
            <person name="Powell A.J."/>
            <person name="Barry K."/>
            <person name="Miller A.N."/>
            <person name="Grigoriev I.V."/>
            <person name="Debuchy R."/>
            <person name="Gladieux P."/>
            <person name="Hiltunen Thoren M."/>
            <person name="Johannesson H."/>
        </authorList>
    </citation>
    <scope>NUCLEOTIDE SEQUENCE</scope>
    <source>
        <strain evidence="2">PSN309</strain>
    </source>
</reference>
<evidence type="ECO:0000313" key="3">
    <source>
        <dbReference type="Proteomes" id="UP001302126"/>
    </source>
</evidence>
<dbReference type="AlphaFoldDB" id="A0AAN6WVA8"/>